<evidence type="ECO:0000256" key="2">
    <source>
        <dbReference type="ARBA" id="ARBA00023136"/>
    </source>
</evidence>
<proteinExistence type="predicted"/>
<comment type="subcellular location">
    <subcellularLocation>
        <location evidence="1">Cell outer membrane</location>
    </subcellularLocation>
</comment>
<dbReference type="InterPro" id="IPR036942">
    <property type="entry name" value="Beta-barrel_TonB_sf"/>
</dbReference>
<sequence>MKKFIIILLLISTSATLFAQKPRKKSSKGKAQTHTQAKKKTSSQTSQKPAAQPDVKEDNSPKNVVVTSSFKPTLKTVSKINFTAASPTPDTSRKVAPYDIPAQNLFFAYQPTPLKPLAAHIDSTIVWENKNYIKAGYGNYTTPYLEAGVSLGDGTQSVVNIHAKHVSSKGSLPFQDASKTSADVTGIFSSANNQNEWTGKLFFDNNTQYQYGFQPDSLKFQKDDLRQRFTLFGAKIGLRNKTENAYGVSYNPNIYADFFQDNHGANEQNFVLNAPIEKSIGKIVSLKLGFTADYTGYKRDTAAKINNNLFLLTPAVHFKTPGVNIVAGFNPTWDNTIFHWLPNFTADIKIKGEKFILQGGWIGYFNKTNYRTLAETNPWLAQPTFLNNVRINEQYAGFKGSAGSHFTYNARVSALKFNNQPLFVNDSITGKAFEVVNESEMKALRVHGEIGYTVEEKFSLLGGLTMTQYSNLKDNEKAWGLLPLEINGALRWHITKDLQFKSDVYFWDGARYRNAQMGAGKLDPAFDLNAGVEFAVIPKLNVWLQFNNIFNNKYERWHQYEVLGFNVLAGVVYSFGQK</sequence>
<protein>
    <recommendedName>
        <fullName evidence="8">TonB-dependent receptor</fullName>
    </recommendedName>
</protein>
<feature type="region of interest" description="Disordered" evidence="4">
    <location>
        <begin position="21"/>
        <end position="64"/>
    </location>
</feature>
<dbReference type="SUPFAM" id="SSF56935">
    <property type="entry name" value="Porins"/>
    <property type="match status" value="1"/>
</dbReference>
<dbReference type="RefSeq" id="WP_369331924.1">
    <property type="nucleotide sequence ID" value="NZ_JAULBC010000009.1"/>
</dbReference>
<evidence type="ECO:0000256" key="5">
    <source>
        <dbReference type="SAM" id="SignalP"/>
    </source>
</evidence>
<evidence type="ECO:0000256" key="1">
    <source>
        <dbReference type="ARBA" id="ARBA00004442"/>
    </source>
</evidence>
<feature type="chain" id="PRO_5047301621" description="TonB-dependent receptor" evidence="5">
    <location>
        <begin position="20"/>
        <end position="578"/>
    </location>
</feature>
<evidence type="ECO:0000313" key="6">
    <source>
        <dbReference type="EMBL" id="MEX6690509.1"/>
    </source>
</evidence>
<name>A0ABV3ZN33_9BACT</name>
<keyword evidence="2" id="KW-0472">Membrane</keyword>
<evidence type="ECO:0008006" key="8">
    <source>
        <dbReference type="Google" id="ProtNLM"/>
    </source>
</evidence>
<feature type="signal peptide" evidence="5">
    <location>
        <begin position="1"/>
        <end position="19"/>
    </location>
</feature>
<evidence type="ECO:0000256" key="3">
    <source>
        <dbReference type="ARBA" id="ARBA00023237"/>
    </source>
</evidence>
<comment type="caution">
    <text evidence="6">The sequence shown here is derived from an EMBL/GenBank/DDBJ whole genome shotgun (WGS) entry which is preliminary data.</text>
</comment>
<keyword evidence="5" id="KW-0732">Signal</keyword>
<evidence type="ECO:0000256" key="4">
    <source>
        <dbReference type="SAM" id="MobiDB-lite"/>
    </source>
</evidence>
<dbReference type="Proteomes" id="UP001560573">
    <property type="component" value="Unassembled WGS sequence"/>
</dbReference>
<reference evidence="6 7" key="1">
    <citation type="submission" date="2023-07" db="EMBL/GenBank/DDBJ databases">
        <authorList>
            <person name="Lian W.-H."/>
        </authorList>
    </citation>
    <scope>NUCLEOTIDE SEQUENCE [LARGE SCALE GENOMIC DNA]</scope>
    <source>
        <strain evidence="6 7">SYSU DXS3180</strain>
    </source>
</reference>
<keyword evidence="7" id="KW-1185">Reference proteome</keyword>
<dbReference type="Gene3D" id="2.40.170.20">
    <property type="entry name" value="TonB-dependent receptor, beta-barrel domain"/>
    <property type="match status" value="1"/>
</dbReference>
<accession>A0ABV3ZN33</accession>
<dbReference type="EMBL" id="JAULBC010000009">
    <property type="protein sequence ID" value="MEX6690509.1"/>
    <property type="molecule type" value="Genomic_DNA"/>
</dbReference>
<evidence type="ECO:0000313" key="7">
    <source>
        <dbReference type="Proteomes" id="UP001560573"/>
    </source>
</evidence>
<gene>
    <name evidence="6" type="ORF">QTN47_23555</name>
</gene>
<organism evidence="6 7">
    <name type="scientific">Danxiaibacter flavus</name>
    <dbReference type="NCBI Taxonomy" id="3049108"/>
    <lineage>
        <taxon>Bacteria</taxon>
        <taxon>Pseudomonadati</taxon>
        <taxon>Bacteroidota</taxon>
        <taxon>Chitinophagia</taxon>
        <taxon>Chitinophagales</taxon>
        <taxon>Chitinophagaceae</taxon>
        <taxon>Danxiaibacter</taxon>
    </lineage>
</organism>
<keyword evidence="3" id="KW-0998">Cell outer membrane</keyword>